<proteinExistence type="predicted"/>
<feature type="transmembrane region" description="Helical" evidence="1">
    <location>
        <begin position="6"/>
        <end position="28"/>
    </location>
</feature>
<evidence type="ECO:0000313" key="3">
    <source>
        <dbReference type="Proteomes" id="UP001159042"/>
    </source>
</evidence>
<keyword evidence="3" id="KW-1185">Reference proteome</keyword>
<dbReference type="AlphaFoldDB" id="A0AAV8VJZ0"/>
<protein>
    <submittedName>
        <fullName evidence="2">Uncharacterized protein</fullName>
    </submittedName>
</protein>
<organism evidence="2 3">
    <name type="scientific">Exocentrus adspersus</name>
    <dbReference type="NCBI Taxonomy" id="1586481"/>
    <lineage>
        <taxon>Eukaryota</taxon>
        <taxon>Metazoa</taxon>
        <taxon>Ecdysozoa</taxon>
        <taxon>Arthropoda</taxon>
        <taxon>Hexapoda</taxon>
        <taxon>Insecta</taxon>
        <taxon>Pterygota</taxon>
        <taxon>Neoptera</taxon>
        <taxon>Endopterygota</taxon>
        <taxon>Coleoptera</taxon>
        <taxon>Polyphaga</taxon>
        <taxon>Cucujiformia</taxon>
        <taxon>Chrysomeloidea</taxon>
        <taxon>Cerambycidae</taxon>
        <taxon>Lamiinae</taxon>
        <taxon>Acanthocinini</taxon>
        <taxon>Exocentrus</taxon>
    </lineage>
</organism>
<evidence type="ECO:0000256" key="1">
    <source>
        <dbReference type="SAM" id="Phobius"/>
    </source>
</evidence>
<gene>
    <name evidence="2" type="ORF">NQ315_017369</name>
</gene>
<reference evidence="2 3" key="1">
    <citation type="journal article" date="2023" name="Insect Mol. Biol.">
        <title>Genome sequencing provides insights into the evolution of gene families encoding plant cell wall-degrading enzymes in longhorned beetles.</title>
        <authorList>
            <person name="Shin N.R."/>
            <person name="Okamura Y."/>
            <person name="Kirsch R."/>
            <person name="Pauchet Y."/>
        </authorList>
    </citation>
    <scope>NUCLEOTIDE SEQUENCE [LARGE SCALE GENOMIC DNA]</scope>
    <source>
        <strain evidence="2">EAD_L_NR</strain>
    </source>
</reference>
<keyword evidence="1" id="KW-0472">Membrane</keyword>
<comment type="caution">
    <text evidence="2">The sequence shown here is derived from an EMBL/GenBank/DDBJ whole genome shotgun (WGS) entry which is preliminary data.</text>
</comment>
<keyword evidence="1" id="KW-1133">Transmembrane helix</keyword>
<sequence length="72" mass="8525">MTNWAGILSSIVSTIVSFETILVILSTFRYRKLDVLSILDRRYIKRSRFHFSIYPSHSNKRVFFCVFFVITS</sequence>
<accession>A0AAV8VJZ0</accession>
<dbReference type="Proteomes" id="UP001159042">
    <property type="component" value="Unassembled WGS sequence"/>
</dbReference>
<evidence type="ECO:0000313" key="2">
    <source>
        <dbReference type="EMBL" id="KAJ8914672.1"/>
    </source>
</evidence>
<dbReference type="EMBL" id="JANEYG010000066">
    <property type="protein sequence ID" value="KAJ8914672.1"/>
    <property type="molecule type" value="Genomic_DNA"/>
</dbReference>
<keyword evidence="1" id="KW-0812">Transmembrane</keyword>
<name>A0AAV8VJZ0_9CUCU</name>